<organism evidence="2 3">
    <name type="scientific">Elysia chlorotica</name>
    <name type="common">Eastern emerald elysia</name>
    <name type="synonym">Sea slug</name>
    <dbReference type="NCBI Taxonomy" id="188477"/>
    <lineage>
        <taxon>Eukaryota</taxon>
        <taxon>Metazoa</taxon>
        <taxon>Spiralia</taxon>
        <taxon>Lophotrochozoa</taxon>
        <taxon>Mollusca</taxon>
        <taxon>Gastropoda</taxon>
        <taxon>Heterobranchia</taxon>
        <taxon>Euthyneura</taxon>
        <taxon>Panpulmonata</taxon>
        <taxon>Sacoglossa</taxon>
        <taxon>Placobranchoidea</taxon>
        <taxon>Plakobranchidae</taxon>
        <taxon>Elysia</taxon>
    </lineage>
</organism>
<keyword evidence="1" id="KW-1133">Transmembrane helix</keyword>
<evidence type="ECO:0000313" key="3">
    <source>
        <dbReference type="Proteomes" id="UP000271974"/>
    </source>
</evidence>
<dbReference type="EMBL" id="RQTK01000746">
    <property type="protein sequence ID" value="RUS75385.1"/>
    <property type="molecule type" value="Genomic_DNA"/>
</dbReference>
<proteinExistence type="predicted"/>
<name>A0A3S0ZI47_ELYCH</name>
<keyword evidence="1" id="KW-0812">Transmembrane</keyword>
<accession>A0A3S0ZI47</accession>
<keyword evidence="3" id="KW-1185">Reference proteome</keyword>
<evidence type="ECO:0000313" key="2">
    <source>
        <dbReference type="EMBL" id="RUS75385.1"/>
    </source>
</evidence>
<dbReference type="Proteomes" id="UP000271974">
    <property type="component" value="Unassembled WGS sequence"/>
</dbReference>
<comment type="caution">
    <text evidence="2">The sequence shown here is derived from an EMBL/GenBank/DDBJ whole genome shotgun (WGS) entry which is preliminary data.</text>
</comment>
<protein>
    <submittedName>
        <fullName evidence="2">Uncharacterized protein</fullName>
    </submittedName>
</protein>
<dbReference type="AlphaFoldDB" id="A0A3S0ZI47"/>
<sequence>MVWSPCVSCTCLSVSFFFSQSLSPYSLCSHSFCLSLSLSLSLFLSVLILSRFSLSLSALILSVSLSLCSHFLCLFPQHPLVYYVRISMEPIRLSLMSVLGSSACLLSFFSSEVPQAVLYSAVLIVPLASPACSEALHHHQQGVAVVVAVSHLHCHYPEKGFLVRLEPAIEFDRLQLVHCLQELQHCYMERLEPALDFDHCLQELHHC</sequence>
<evidence type="ECO:0000256" key="1">
    <source>
        <dbReference type="SAM" id="Phobius"/>
    </source>
</evidence>
<keyword evidence="1" id="KW-0472">Membrane</keyword>
<gene>
    <name evidence="2" type="ORF">EGW08_016847</name>
</gene>
<reference evidence="2 3" key="1">
    <citation type="submission" date="2019-01" db="EMBL/GenBank/DDBJ databases">
        <title>A draft genome assembly of the solar-powered sea slug Elysia chlorotica.</title>
        <authorList>
            <person name="Cai H."/>
            <person name="Li Q."/>
            <person name="Fang X."/>
            <person name="Li J."/>
            <person name="Curtis N.E."/>
            <person name="Altenburger A."/>
            <person name="Shibata T."/>
            <person name="Feng M."/>
            <person name="Maeda T."/>
            <person name="Schwartz J.A."/>
            <person name="Shigenobu S."/>
            <person name="Lundholm N."/>
            <person name="Nishiyama T."/>
            <person name="Yang H."/>
            <person name="Hasebe M."/>
            <person name="Li S."/>
            <person name="Pierce S.K."/>
            <person name="Wang J."/>
        </authorList>
    </citation>
    <scope>NUCLEOTIDE SEQUENCE [LARGE SCALE GENOMIC DNA]</scope>
    <source>
        <strain evidence="2">EC2010</strain>
        <tissue evidence="2">Whole organism of an adult</tissue>
    </source>
</reference>
<feature type="transmembrane region" description="Helical" evidence="1">
    <location>
        <begin position="29"/>
        <end position="49"/>
    </location>
</feature>
<feature type="transmembrane region" description="Helical" evidence="1">
    <location>
        <begin position="56"/>
        <end position="78"/>
    </location>
</feature>